<keyword evidence="2" id="KW-1133">Transmembrane helix</keyword>
<sequence length="125" mass="13453">MTRKTDVHRLSGAAPRPRPPLSAQRVRVLRQRWQGRRRAMLAALLPTLAMMIGATVSLSAKAAPRTVDPYTDGARATAAGFDVFTEGASRVGPRDSFTQGGHGPDHRDRFTDGAHAQESPADHSA</sequence>
<feature type="region of interest" description="Disordered" evidence="1">
    <location>
        <begin position="1"/>
        <end position="25"/>
    </location>
</feature>
<proteinExistence type="predicted"/>
<dbReference type="EMBL" id="VLJN01000066">
    <property type="protein sequence ID" value="TWG79054.1"/>
    <property type="molecule type" value="Genomic_DNA"/>
</dbReference>
<evidence type="ECO:0000256" key="2">
    <source>
        <dbReference type="SAM" id="Phobius"/>
    </source>
</evidence>
<name>A0A562B1W0_9BURK</name>
<keyword evidence="2" id="KW-0812">Transmembrane</keyword>
<keyword evidence="2" id="KW-0472">Membrane</keyword>
<evidence type="ECO:0000313" key="4">
    <source>
        <dbReference type="Proteomes" id="UP000318141"/>
    </source>
</evidence>
<dbReference type="AlphaFoldDB" id="A0A562B1W0"/>
<feature type="compositionally biased region" description="Basic and acidic residues" evidence="1">
    <location>
        <begin position="103"/>
        <end position="112"/>
    </location>
</feature>
<comment type="caution">
    <text evidence="3">The sequence shown here is derived from an EMBL/GenBank/DDBJ whole genome shotgun (WGS) entry which is preliminary data.</text>
</comment>
<evidence type="ECO:0000313" key="3">
    <source>
        <dbReference type="EMBL" id="TWG79054.1"/>
    </source>
</evidence>
<evidence type="ECO:0000256" key="1">
    <source>
        <dbReference type="SAM" id="MobiDB-lite"/>
    </source>
</evidence>
<feature type="region of interest" description="Disordered" evidence="1">
    <location>
        <begin position="85"/>
        <end position="125"/>
    </location>
</feature>
<dbReference type="Proteomes" id="UP000318141">
    <property type="component" value="Unassembled WGS sequence"/>
</dbReference>
<keyword evidence="4" id="KW-1185">Reference proteome</keyword>
<protein>
    <submittedName>
        <fullName evidence="3">Uncharacterized protein</fullName>
    </submittedName>
</protein>
<organism evidence="3 4">
    <name type="scientific">Cupriavidus gilardii J11</name>
    <dbReference type="NCBI Taxonomy" id="936133"/>
    <lineage>
        <taxon>Bacteria</taxon>
        <taxon>Pseudomonadati</taxon>
        <taxon>Pseudomonadota</taxon>
        <taxon>Betaproteobacteria</taxon>
        <taxon>Burkholderiales</taxon>
        <taxon>Burkholderiaceae</taxon>
        <taxon>Cupriavidus</taxon>
    </lineage>
</organism>
<gene>
    <name evidence="3" type="ORF">L602_000800001230</name>
</gene>
<feature type="transmembrane region" description="Helical" evidence="2">
    <location>
        <begin position="39"/>
        <end position="60"/>
    </location>
</feature>
<accession>A0A562B1W0</accession>
<reference evidence="3 4" key="1">
    <citation type="submission" date="2019-07" db="EMBL/GenBank/DDBJ databases">
        <title>Genome sequencing of lignin-degrading bacterial isolates.</title>
        <authorList>
            <person name="Gladden J."/>
        </authorList>
    </citation>
    <scope>NUCLEOTIDE SEQUENCE [LARGE SCALE GENOMIC DNA]</scope>
    <source>
        <strain evidence="3 4">J11</strain>
    </source>
</reference>